<dbReference type="Gene3D" id="1.10.1580.10">
    <property type="match status" value="1"/>
</dbReference>
<evidence type="ECO:0000256" key="3">
    <source>
        <dbReference type="ARBA" id="ARBA00022127"/>
    </source>
</evidence>
<comment type="similarity">
    <text evidence="7">Belongs to the TRAFAC class YlqF/YawG GTPase family. NOG2 subfamily.</text>
</comment>
<comment type="function">
    <text evidence="1 7">GTPase that associates with pre-60S ribosomal subunits in the nucleolus and is required for their nuclear export and maturation.</text>
</comment>
<dbReference type="InterPro" id="IPR050755">
    <property type="entry name" value="TRAFAC_YlqF/YawG_RiboMat"/>
</dbReference>
<evidence type="ECO:0000256" key="2">
    <source>
        <dbReference type="ARBA" id="ARBA00004604"/>
    </source>
</evidence>
<evidence type="ECO:0000313" key="10">
    <source>
        <dbReference type="EMBL" id="ORZ40251.1"/>
    </source>
</evidence>
<dbReference type="Pfam" id="PF08153">
    <property type="entry name" value="NGP1NT"/>
    <property type="match status" value="1"/>
</dbReference>
<feature type="compositionally biased region" description="Low complexity" evidence="8">
    <location>
        <begin position="619"/>
        <end position="665"/>
    </location>
</feature>
<evidence type="ECO:0000256" key="6">
    <source>
        <dbReference type="ARBA" id="ARBA00023242"/>
    </source>
</evidence>
<evidence type="ECO:0000313" key="11">
    <source>
        <dbReference type="Proteomes" id="UP000193411"/>
    </source>
</evidence>
<evidence type="ECO:0000256" key="8">
    <source>
        <dbReference type="SAM" id="MobiDB-lite"/>
    </source>
</evidence>
<accession>A0A1Y2I2S6</accession>
<feature type="compositionally biased region" description="Basic and acidic residues" evidence="8">
    <location>
        <begin position="717"/>
        <end position="749"/>
    </location>
</feature>
<dbReference type="AlphaFoldDB" id="A0A1Y2I2S6"/>
<comment type="subcellular location">
    <subcellularLocation>
        <location evidence="2 7">Nucleus</location>
        <location evidence="2 7">Nucleolus</location>
    </subcellularLocation>
</comment>
<dbReference type="Proteomes" id="UP000193411">
    <property type="component" value="Unassembled WGS sequence"/>
</dbReference>
<dbReference type="InterPro" id="IPR030378">
    <property type="entry name" value="G_CP_dom"/>
</dbReference>
<dbReference type="Pfam" id="PF01926">
    <property type="entry name" value="MMR_HSR1"/>
    <property type="match status" value="1"/>
</dbReference>
<name>A0A1Y2I2S6_9FUNG</name>
<dbReference type="FunFam" id="3.40.50.300:FF:000559">
    <property type="entry name" value="Nuclear/nucleolar GTPase 2"/>
    <property type="match status" value="1"/>
</dbReference>
<evidence type="ECO:0000256" key="1">
    <source>
        <dbReference type="ARBA" id="ARBA00003892"/>
    </source>
</evidence>
<feature type="compositionally biased region" description="Acidic residues" evidence="8">
    <location>
        <begin position="558"/>
        <end position="578"/>
    </location>
</feature>
<dbReference type="CDD" id="cd01858">
    <property type="entry name" value="NGP_1"/>
    <property type="match status" value="1"/>
</dbReference>
<comment type="caution">
    <text evidence="10">The sequence shown here is derived from an EMBL/GenBank/DDBJ whole genome shotgun (WGS) entry which is preliminary data.</text>
</comment>
<feature type="domain" description="CP-type G" evidence="9">
    <location>
        <begin position="204"/>
        <end position="365"/>
    </location>
</feature>
<keyword evidence="6 7" id="KW-0539">Nucleus</keyword>
<dbReference type="PRINTS" id="PR00326">
    <property type="entry name" value="GTP1OBG"/>
</dbReference>
<dbReference type="SUPFAM" id="SSF52540">
    <property type="entry name" value="P-loop containing nucleoside triphosphate hydrolases"/>
    <property type="match status" value="1"/>
</dbReference>
<reference evidence="10 11" key="1">
    <citation type="submission" date="2016-07" db="EMBL/GenBank/DDBJ databases">
        <title>Pervasive Adenine N6-methylation of Active Genes in Fungi.</title>
        <authorList>
            <consortium name="DOE Joint Genome Institute"/>
            <person name="Mondo S.J."/>
            <person name="Dannebaum R.O."/>
            <person name="Kuo R.C."/>
            <person name="Labutti K."/>
            <person name="Haridas S."/>
            <person name="Kuo A."/>
            <person name="Salamov A."/>
            <person name="Ahrendt S.R."/>
            <person name="Lipzen A."/>
            <person name="Sullivan W."/>
            <person name="Andreopoulos W.B."/>
            <person name="Clum A."/>
            <person name="Lindquist E."/>
            <person name="Daum C."/>
            <person name="Ramamoorthy G.K."/>
            <person name="Gryganskyi A."/>
            <person name="Culley D."/>
            <person name="Magnuson J.K."/>
            <person name="James T.Y."/>
            <person name="O'Malley M.A."/>
            <person name="Stajich J.E."/>
            <person name="Spatafora J.W."/>
            <person name="Visel A."/>
            <person name="Grigoriev I.V."/>
        </authorList>
    </citation>
    <scope>NUCLEOTIDE SEQUENCE [LARGE SCALE GENOMIC DNA]</scope>
    <source>
        <strain evidence="10 11">PL171</strain>
    </source>
</reference>
<organism evidence="10 11">
    <name type="scientific">Catenaria anguillulae PL171</name>
    <dbReference type="NCBI Taxonomy" id="765915"/>
    <lineage>
        <taxon>Eukaryota</taxon>
        <taxon>Fungi</taxon>
        <taxon>Fungi incertae sedis</taxon>
        <taxon>Blastocladiomycota</taxon>
        <taxon>Blastocladiomycetes</taxon>
        <taxon>Blastocladiales</taxon>
        <taxon>Catenariaceae</taxon>
        <taxon>Catenaria</taxon>
    </lineage>
</organism>
<feature type="region of interest" description="Disordered" evidence="8">
    <location>
        <begin position="502"/>
        <end position="749"/>
    </location>
</feature>
<dbReference type="PROSITE" id="PS51721">
    <property type="entry name" value="G_CP"/>
    <property type="match status" value="1"/>
</dbReference>
<dbReference type="InterPro" id="IPR012971">
    <property type="entry name" value="NOG2_N_dom"/>
</dbReference>
<evidence type="ECO:0000256" key="7">
    <source>
        <dbReference type="RuleBase" id="RU364023"/>
    </source>
</evidence>
<evidence type="ECO:0000256" key="4">
    <source>
        <dbReference type="ARBA" id="ARBA00022741"/>
    </source>
</evidence>
<feature type="compositionally biased region" description="Basic residues" evidence="8">
    <location>
        <begin position="689"/>
        <end position="701"/>
    </location>
</feature>
<evidence type="ECO:0000256" key="5">
    <source>
        <dbReference type="ARBA" id="ARBA00023134"/>
    </source>
</evidence>
<dbReference type="PANTHER" id="PTHR11089:SF9">
    <property type="entry name" value="NUCLEOLAR GTP-BINDING PROTEIN 2"/>
    <property type="match status" value="1"/>
</dbReference>
<dbReference type="InterPro" id="IPR006073">
    <property type="entry name" value="GTP-bd"/>
</dbReference>
<dbReference type="EMBL" id="MCFL01000003">
    <property type="protein sequence ID" value="ORZ40251.1"/>
    <property type="molecule type" value="Genomic_DNA"/>
</dbReference>
<dbReference type="InterPro" id="IPR027417">
    <property type="entry name" value="P-loop_NTPase"/>
</dbReference>
<dbReference type="PANTHER" id="PTHR11089">
    <property type="entry name" value="GTP-BINDING PROTEIN-RELATED"/>
    <property type="match status" value="1"/>
</dbReference>
<dbReference type="OrthoDB" id="444945at2759"/>
<keyword evidence="5 7" id="KW-0342">GTP-binding</keyword>
<dbReference type="InterPro" id="IPR024929">
    <property type="entry name" value="GNL2_CP_dom"/>
</dbReference>
<dbReference type="FunFam" id="1.10.1580.10:FF:000001">
    <property type="entry name" value="Nucleolar GTP-binding protein 2"/>
    <property type="match status" value="1"/>
</dbReference>
<feature type="compositionally biased region" description="Acidic residues" evidence="8">
    <location>
        <begin position="585"/>
        <end position="618"/>
    </location>
</feature>
<dbReference type="STRING" id="765915.A0A1Y2I2S6"/>
<dbReference type="Gene3D" id="3.40.50.300">
    <property type="entry name" value="P-loop containing nucleotide triphosphate hydrolases"/>
    <property type="match status" value="1"/>
</dbReference>
<gene>
    <name evidence="10" type="ORF">BCR44DRAFT_1509532</name>
</gene>
<evidence type="ECO:0000259" key="9">
    <source>
        <dbReference type="PROSITE" id="PS51721"/>
    </source>
</evidence>
<feature type="compositionally biased region" description="Acidic residues" evidence="8">
    <location>
        <begin position="520"/>
        <end position="550"/>
    </location>
</feature>
<sequence length="749" mass="82952">MGVHKKEANRTTSIKGKVTKTITKMKGENFYRDQTKLKYLNMLKGGKAVRNEKGEIVKAADFQSSTAGVARVEPNRKWFGNTRVIGQKQLELFRDEMAKRANDPYTVLLRQNKLPLSLLKDSTKTSQVHMLDNEPFANTFGPKAQRKKPKLKVEALDELTSVIEESLDQYNPKNDLSLPENQQEDFKDKASDTVFMKGQSKRIWNELYKVIDSSDVVIHVLDARDPMGTRCRNVETYIKKEAPHKHLMFLLNKCDLVPTWVTARWVKKLSAEAPTLAFHASIQNPFGKGALIQLLRQYSKLHTDKKQISVGLIGYPNTGKSSIINTLKKKKVCNVAPIPGETKIWQYVTLMRKIYLIDCPGIVYPAEDTETDIVLKGVIRVENLKNPEDHMADLISRVKPVYLRKTYELSSWTDHLDFLEQIARKSGRLLKGGEPDVSTVAKMVLTDWLRGKIPFFATPPEFDESLAASAKPAAGPHVEQHLRKIPVVATFEKDDLVNKEDKEKLAAAAAQAQAEPTLSSDEEEEDDDEVAGGEGQPDWDEIFDAVEPEMADSIPGQEGEEEEEDASFVEDGASDDDVSLNGDIAESDSDSDMDGAFDLEAESGSGSEEEEQAEEEDVAASSSSTPAALTPEAVAAAIRGGKARKGVIASKSSARPTSASATSSRPTKKRSADDAADEDQDGSSGSPIKKQRMTTNKRKVGAHYYESANVKNKNRAKTQEKPVSADKLARVMKGDGKRKVTDGGKKRRR</sequence>
<dbReference type="InterPro" id="IPR023179">
    <property type="entry name" value="GTP-bd_ortho_bundle_sf"/>
</dbReference>
<dbReference type="GO" id="GO:0005730">
    <property type="term" value="C:nucleolus"/>
    <property type="evidence" value="ECO:0007669"/>
    <property type="project" value="UniProtKB-SubCell"/>
</dbReference>
<protein>
    <recommendedName>
        <fullName evidence="3 7">Nucleolar GTP-binding protein 2</fullName>
    </recommendedName>
</protein>
<dbReference type="GO" id="GO:0005525">
    <property type="term" value="F:GTP binding"/>
    <property type="evidence" value="ECO:0007669"/>
    <property type="project" value="UniProtKB-KW"/>
</dbReference>
<keyword evidence="4 7" id="KW-0547">Nucleotide-binding</keyword>
<proteinExistence type="inferred from homology"/>
<keyword evidence="11" id="KW-1185">Reference proteome</keyword>